<reference evidence="17 18" key="1">
    <citation type="submission" date="2015-01" db="EMBL/GenBank/DDBJ databases">
        <title>Genome sequence of Jeotgalibacillus alimentarius.</title>
        <authorList>
            <person name="Goh K.M."/>
            <person name="Chan K.-G."/>
            <person name="Yaakop A.S."/>
            <person name="Ee R."/>
            <person name="Gan H.M."/>
            <person name="Chan C.S."/>
        </authorList>
    </citation>
    <scope>NUCLEOTIDE SEQUENCE [LARGE SCALE GENOMIC DNA]</scope>
    <source>
        <strain evidence="17 18">YKJ-13</strain>
    </source>
</reference>
<comment type="domain">
    <text evidence="12">Contains an N-terminal zinc-binding domain, a central core domain that contains the primase activity, and a C-terminal DnaB-binding domain.</text>
</comment>
<dbReference type="InterPro" id="IPR007693">
    <property type="entry name" value="DNA_helicase_DnaB-like_N"/>
</dbReference>
<gene>
    <name evidence="12" type="primary">dnaG</name>
    <name evidence="17" type="ORF">KP77_23440</name>
</gene>
<dbReference type="GO" id="GO:0005524">
    <property type="term" value="F:ATP binding"/>
    <property type="evidence" value="ECO:0007669"/>
    <property type="project" value="InterPro"/>
</dbReference>
<keyword evidence="1 12" id="KW-0240">DNA-directed RNA polymerase</keyword>
<dbReference type="AlphaFoldDB" id="A0A0C2VI82"/>
<dbReference type="Gene3D" id="3.90.580.10">
    <property type="entry name" value="Zinc finger, CHC2-type domain"/>
    <property type="match status" value="1"/>
</dbReference>
<dbReference type="InterPro" id="IPR006295">
    <property type="entry name" value="DNA_primase_DnaG"/>
</dbReference>
<evidence type="ECO:0000256" key="15">
    <source>
        <dbReference type="SAM" id="Coils"/>
    </source>
</evidence>
<dbReference type="InterPro" id="IPR019475">
    <property type="entry name" value="DNA_primase_DnaB-bd"/>
</dbReference>
<dbReference type="InterPro" id="IPR034151">
    <property type="entry name" value="TOPRIM_DnaG_bac"/>
</dbReference>
<evidence type="ECO:0000259" key="16">
    <source>
        <dbReference type="PROSITE" id="PS50880"/>
    </source>
</evidence>
<proteinExistence type="inferred from homology"/>
<dbReference type="PANTHER" id="PTHR30313">
    <property type="entry name" value="DNA PRIMASE"/>
    <property type="match status" value="1"/>
</dbReference>
<dbReference type="PANTHER" id="PTHR30313:SF2">
    <property type="entry name" value="DNA PRIMASE"/>
    <property type="match status" value="1"/>
</dbReference>
<dbReference type="GO" id="GO:0003678">
    <property type="term" value="F:DNA helicase activity"/>
    <property type="evidence" value="ECO:0007669"/>
    <property type="project" value="InterPro"/>
</dbReference>
<comment type="caution">
    <text evidence="17">The sequence shown here is derived from an EMBL/GenBank/DDBJ whole genome shotgun (WGS) entry which is preliminary data.</text>
</comment>
<keyword evidence="18" id="KW-1185">Reference proteome</keyword>
<comment type="cofactor">
    <cofactor evidence="12 13 14">
        <name>Zn(2+)</name>
        <dbReference type="ChEBI" id="CHEBI:29105"/>
    </cofactor>
    <text evidence="12 13 14">Binds 1 zinc ion per monomer.</text>
</comment>
<dbReference type="PATRIC" id="fig|135826.4.peg.2337"/>
<evidence type="ECO:0000256" key="4">
    <source>
        <dbReference type="ARBA" id="ARBA00022695"/>
    </source>
</evidence>
<dbReference type="Pfam" id="PF01807">
    <property type="entry name" value="Zn_ribbon_DnaG"/>
    <property type="match status" value="1"/>
</dbReference>
<dbReference type="InterPro" id="IPR016136">
    <property type="entry name" value="DNA_helicase_N/primase_C"/>
</dbReference>
<evidence type="ECO:0000256" key="3">
    <source>
        <dbReference type="ARBA" id="ARBA00022679"/>
    </source>
</evidence>
<evidence type="ECO:0000256" key="1">
    <source>
        <dbReference type="ARBA" id="ARBA00022478"/>
    </source>
</evidence>
<comment type="function">
    <text evidence="12 13">RNA polymerase that catalyzes the synthesis of short RNA molecules used as primers for DNA polymerase during DNA replication.</text>
</comment>
<feature type="domain" description="Toprim" evidence="16">
    <location>
        <begin position="263"/>
        <end position="345"/>
    </location>
</feature>
<keyword evidence="9" id="KW-0460">Magnesium</keyword>
<dbReference type="GO" id="GO:0000428">
    <property type="term" value="C:DNA-directed RNA polymerase complex"/>
    <property type="evidence" value="ECO:0007669"/>
    <property type="project" value="UniProtKB-KW"/>
</dbReference>
<dbReference type="GO" id="GO:0008270">
    <property type="term" value="F:zinc ion binding"/>
    <property type="evidence" value="ECO:0007669"/>
    <property type="project" value="UniProtKB-UniRule"/>
</dbReference>
<evidence type="ECO:0000313" key="17">
    <source>
        <dbReference type="EMBL" id="KIL48557.1"/>
    </source>
</evidence>
<evidence type="ECO:0000256" key="12">
    <source>
        <dbReference type="HAMAP-Rule" id="MF_00974"/>
    </source>
</evidence>
<dbReference type="Gene3D" id="6.10.140.360">
    <property type="match status" value="1"/>
</dbReference>
<evidence type="ECO:0000256" key="13">
    <source>
        <dbReference type="PIRNR" id="PIRNR002811"/>
    </source>
</evidence>
<dbReference type="Gene3D" id="3.90.980.10">
    <property type="entry name" value="DNA primase, catalytic core, N-terminal domain"/>
    <property type="match status" value="1"/>
</dbReference>
<dbReference type="Pfam" id="PF08275">
    <property type="entry name" value="DNAG_N"/>
    <property type="match status" value="1"/>
</dbReference>
<evidence type="ECO:0000256" key="9">
    <source>
        <dbReference type="ARBA" id="ARBA00022842"/>
    </source>
</evidence>
<dbReference type="PROSITE" id="PS50880">
    <property type="entry name" value="TOPRIM"/>
    <property type="match status" value="1"/>
</dbReference>
<accession>A0A0C2VI82</accession>
<dbReference type="FunFam" id="3.90.980.10:FF:000001">
    <property type="entry name" value="DNA primase"/>
    <property type="match status" value="1"/>
</dbReference>
<dbReference type="Pfam" id="PF13155">
    <property type="entry name" value="Toprim_2"/>
    <property type="match status" value="1"/>
</dbReference>
<dbReference type="InterPro" id="IPR002694">
    <property type="entry name" value="Znf_CHC2"/>
</dbReference>
<dbReference type="InterPro" id="IPR030846">
    <property type="entry name" value="DnaG_bac"/>
</dbReference>
<dbReference type="SUPFAM" id="SSF56731">
    <property type="entry name" value="DNA primase core"/>
    <property type="match status" value="1"/>
</dbReference>
<dbReference type="SUPFAM" id="SSF57783">
    <property type="entry name" value="Zinc beta-ribbon"/>
    <property type="match status" value="1"/>
</dbReference>
<dbReference type="Proteomes" id="UP000031950">
    <property type="component" value="Unassembled WGS sequence"/>
</dbReference>
<dbReference type="FunFam" id="3.90.580.10:FF:000001">
    <property type="entry name" value="DNA primase"/>
    <property type="match status" value="1"/>
</dbReference>
<comment type="subunit">
    <text evidence="12">Monomer. Interacts with DnaB.</text>
</comment>
<dbReference type="CDD" id="cd03364">
    <property type="entry name" value="TOPRIM_DnaG_primases"/>
    <property type="match status" value="1"/>
</dbReference>
<evidence type="ECO:0000256" key="8">
    <source>
        <dbReference type="ARBA" id="ARBA00022833"/>
    </source>
</evidence>
<keyword evidence="6 12" id="KW-0479">Metal-binding</keyword>
<keyword evidence="10 12" id="KW-0238">DNA-binding</keyword>
<dbReference type="GO" id="GO:1990077">
    <property type="term" value="C:primosome complex"/>
    <property type="evidence" value="ECO:0007669"/>
    <property type="project" value="UniProtKB-KW"/>
</dbReference>
<dbReference type="InterPro" id="IPR036977">
    <property type="entry name" value="DNA_primase_Znf_CHC2"/>
</dbReference>
<dbReference type="HAMAP" id="MF_00974">
    <property type="entry name" value="DNA_primase_DnaG"/>
    <property type="match status" value="1"/>
</dbReference>
<keyword evidence="11 12" id="KW-0804">Transcription</keyword>
<protein>
    <recommendedName>
        <fullName evidence="12 13">DNA primase</fullName>
        <ecNumber evidence="12">2.7.7.101</ecNumber>
    </recommendedName>
</protein>
<dbReference type="STRING" id="135826.KP77_23440"/>
<keyword evidence="5 12" id="KW-0235">DNA replication</keyword>
<dbReference type="EMBL" id="JXRQ01000020">
    <property type="protein sequence ID" value="KIL48557.1"/>
    <property type="molecule type" value="Genomic_DNA"/>
</dbReference>
<evidence type="ECO:0000256" key="6">
    <source>
        <dbReference type="ARBA" id="ARBA00022723"/>
    </source>
</evidence>
<evidence type="ECO:0000256" key="5">
    <source>
        <dbReference type="ARBA" id="ARBA00022705"/>
    </source>
</evidence>
<name>A0A0C2VI82_9BACL</name>
<keyword evidence="3 12" id="KW-0808">Transferase</keyword>
<dbReference type="InterPro" id="IPR013264">
    <property type="entry name" value="DNAG_N"/>
</dbReference>
<dbReference type="PIRSF" id="PIRSF002811">
    <property type="entry name" value="DnaG"/>
    <property type="match status" value="1"/>
</dbReference>
<dbReference type="GO" id="GO:0003677">
    <property type="term" value="F:DNA binding"/>
    <property type="evidence" value="ECO:0007669"/>
    <property type="project" value="UniProtKB-KW"/>
</dbReference>
<dbReference type="EC" id="2.7.7.101" evidence="12"/>
<evidence type="ECO:0000256" key="11">
    <source>
        <dbReference type="ARBA" id="ARBA00023163"/>
    </source>
</evidence>
<feature type="zinc finger region" description="CHC2-type" evidence="12 14">
    <location>
        <begin position="40"/>
        <end position="64"/>
    </location>
</feature>
<dbReference type="OrthoDB" id="9803773at2"/>
<feature type="coiled-coil region" evidence="15">
    <location>
        <begin position="532"/>
        <end position="582"/>
    </location>
</feature>
<comment type="similarity">
    <text evidence="12 13">Belongs to the DnaG primase family.</text>
</comment>
<dbReference type="InterPro" id="IPR006171">
    <property type="entry name" value="TOPRIM_dom"/>
</dbReference>
<dbReference type="Gene3D" id="1.10.860.10">
    <property type="entry name" value="DNAb Helicase, Chain A"/>
    <property type="match status" value="1"/>
</dbReference>
<evidence type="ECO:0000313" key="18">
    <source>
        <dbReference type="Proteomes" id="UP000031950"/>
    </source>
</evidence>
<dbReference type="GO" id="GO:0003899">
    <property type="term" value="F:DNA-directed RNA polymerase activity"/>
    <property type="evidence" value="ECO:0007669"/>
    <property type="project" value="UniProtKB-UniRule"/>
</dbReference>
<evidence type="ECO:0000256" key="7">
    <source>
        <dbReference type="ARBA" id="ARBA00022771"/>
    </source>
</evidence>
<dbReference type="NCBIfam" id="TIGR01391">
    <property type="entry name" value="dnaG"/>
    <property type="match status" value="1"/>
</dbReference>
<comment type="catalytic activity">
    <reaction evidence="12">
        <text>ssDNA + n NTP = ssDNA/pppN(pN)n-1 hybrid + (n-1) diphosphate.</text>
        <dbReference type="EC" id="2.7.7.101"/>
    </reaction>
</comment>
<dbReference type="SUPFAM" id="SSF48024">
    <property type="entry name" value="N-terminal domain of DnaB helicase"/>
    <property type="match status" value="1"/>
</dbReference>
<evidence type="ECO:0000256" key="2">
    <source>
        <dbReference type="ARBA" id="ARBA00022515"/>
    </source>
</evidence>
<keyword evidence="2 12" id="KW-0639">Primosome</keyword>
<dbReference type="SMART" id="SM00400">
    <property type="entry name" value="ZnF_CHCC"/>
    <property type="match status" value="1"/>
</dbReference>
<sequence>MPERIPEEVVDQVRLNTDIVEVISEYVQLKKQGRNYFGLCPFHGENSPSFSVSPEKQIFHCFGCGAGGNVFTFLMDHNGMPFQEAVAALGEKSDIQFDFSDTGEAAPVETNQEEKSQLEGISLLEKLFHHLLMNTEDGQEALEYMLNRGFTEAQLAQYKVGWALPGWETAAKLLEKKGFNLSLMEDAGILIKRDNGSYFDRFRNRVMFPIEDSKGRTVGFSGRIIHPDKNEPKYLNSPETPLFQKNTLLFNLHKARGAIRKQKYAVLFEGFADVIAASETVSNAIATMGTALTKQHIQQIKRLTDTVIICYDGDNAGTEAAYKAAKELASSGMTVKVSRLPADTDPDDYIQKFGPEKFKTDIIQHASSLMAYKMWYLRSGKNLQSEDGRLSYINAVLPEISSLRSAVEKELYLKQLSDDTGVSFSSLEEQLKIFMPVKAAEVKPEPLPPPKKQAIMKAHQRAERYLLAYMMTGNDTAYTIQDQLGGLAFQSDDYQAIFTYLLTYIEEGKSLEPGAFIEYLPDRHLRSKATELTMLELNAEVTKAEIADYINEMKKQTQLTMIRQKEAELRHAEQANDMKSATALGMEIFQLWKALKGQHR</sequence>
<dbReference type="GO" id="GO:0006269">
    <property type="term" value="P:DNA replication, synthesis of primer"/>
    <property type="evidence" value="ECO:0007669"/>
    <property type="project" value="UniProtKB-UniRule"/>
</dbReference>
<keyword evidence="4 12" id="KW-0548">Nucleotidyltransferase</keyword>
<organism evidence="17 18">
    <name type="scientific">Jeotgalibacillus alimentarius</name>
    <dbReference type="NCBI Taxonomy" id="135826"/>
    <lineage>
        <taxon>Bacteria</taxon>
        <taxon>Bacillati</taxon>
        <taxon>Bacillota</taxon>
        <taxon>Bacilli</taxon>
        <taxon>Bacillales</taxon>
        <taxon>Caryophanaceae</taxon>
        <taxon>Jeotgalibacillus</taxon>
    </lineage>
</organism>
<dbReference type="InterPro" id="IPR050219">
    <property type="entry name" value="DnaG_primase"/>
</dbReference>
<dbReference type="Pfam" id="PF00772">
    <property type="entry name" value="DnaB"/>
    <property type="match status" value="1"/>
</dbReference>
<dbReference type="RefSeq" id="WP_041122903.1">
    <property type="nucleotide sequence ID" value="NZ_JXRQ01000020.1"/>
</dbReference>
<evidence type="ECO:0000256" key="14">
    <source>
        <dbReference type="PIRSR" id="PIRSR002811-1"/>
    </source>
</evidence>
<dbReference type="InterPro" id="IPR037068">
    <property type="entry name" value="DNA_primase_core_N_sf"/>
</dbReference>
<keyword evidence="7 12" id="KW-0863">Zinc-finger</keyword>
<dbReference type="Pfam" id="PF10410">
    <property type="entry name" value="DnaB_bind"/>
    <property type="match status" value="1"/>
</dbReference>
<dbReference type="GO" id="GO:0005737">
    <property type="term" value="C:cytoplasm"/>
    <property type="evidence" value="ECO:0007669"/>
    <property type="project" value="TreeGrafter"/>
</dbReference>
<keyword evidence="15" id="KW-0175">Coiled coil</keyword>
<dbReference type="InterPro" id="IPR036185">
    <property type="entry name" value="DNA_heli_DnaB-like_N_sf"/>
</dbReference>
<keyword evidence="8 12" id="KW-0862">Zinc</keyword>
<dbReference type="SMART" id="SM00493">
    <property type="entry name" value="TOPRIM"/>
    <property type="match status" value="1"/>
</dbReference>
<evidence type="ECO:0000256" key="10">
    <source>
        <dbReference type="ARBA" id="ARBA00023125"/>
    </source>
</evidence>
<dbReference type="Gene3D" id="3.40.1360.10">
    <property type="match status" value="1"/>
</dbReference>